<dbReference type="EMBL" id="AB016877">
    <property type="protein sequence ID" value="BAB11636.1"/>
    <property type="molecule type" value="Genomic_DNA"/>
</dbReference>
<protein>
    <submittedName>
        <fullName evidence="1">Gb|AAF63108.1</fullName>
    </submittedName>
</protein>
<reference key="2">
    <citation type="journal article" date="2000" name="Nature">
        <title>Sequence and analysis of chromosome 5 of the plant Arabidopsis thaliana.</title>
        <authorList>
            <consortium name="Kazusa DNA Research Institute"/>
            <consortium name="Cold Spring Harbor and Washington University in St Louis Sequencing Consortium"/>
            <consortium name="European Union Arabidopsis Genome Sequencing Consortium"/>
            <person name="Tabata S."/>
            <person name="Kaneko T."/>
            <person name="Nakamura Y."/>
            <person name="Kotani H."/>
            <person name="Kato T."/>
            <person name="Asamizu E."/>
            <person name="Miyajima N."/>
            <person name="Sasamoto S."/>
            <person name="Kimura T."/>
            <person name="Hosouchi T."/>
            <person name="Kawashima K."/>
            <person name="Kohara M."/>
            <person name="Matsumoto M."/>
            <person name="Matsuno A."/>
            <person name="Muraki A."/>
            <person name="Nakayama S."/>
            <person name="Nakazaki N."/>
            <person name="Naruo K."/>
            <person name="Okumura S."/>
            <person name="Shinpo S."/>
            <person name="Takeuchi C."/>
            <person name="Wada T."/>
            <person name="Watanabe A."/>
            <person name="Yamada M."/>
            <person name="Yasuda M."/>
            <person name="Sato S."/>
            <person name="de la Bastide M."/>
            <person name="Huang E."/>
            <person name="Spiegel L."/>
            <person name="Gnoj L."/>
            <person name="O'Shaughnessy A."/>
            <person name="Preston R."/>
            <person name="Habermann K."/>
            <person name="Murray J."/>
            <person name="Johnson D."/>
            <person name="Rohlfing T."/>
            <person name="Nelson J."/>
            <person name="Stoneking T."/>
            <person name="Pepin K."/>
            <person name="Spieth J."/>
            <person name="Sekhon M."/>
            <person name="Armstrong J."/>
            <person name="Becker M."/>
            <person name="Belter E."/>
            <person name="Cordum H."/>
            <person name="Cordes M."/>
            <person name="Courtney L."/>
            <person name="Courtney W."/>
            <person name="Dante M."/>
            <person name="Du H."/>
            <person name="Edwards J."/>
            <person name="Fryman J."/>
            <person name="Haakensen B."/>
            <person name="Lamar E."/>
            <person name="Latreille P."/>
            <person name="Leonard S."/>
            <person name="Meyer R."/>
            <person name="Mulvaney E."/>
            <person name="Ozersky P."/>
            <person name="Riley A."/>
            <person name="Strowmatt C."/>
            <person name="Wagner-McPherson C."/>
            <person name="Wollam A."/>
            <person name="Yoakum M."/>
            <person name="Bell M."/>
            <person name="Dedhia N."/>
            <person name="Parnell L."/>
            <person name="Shah R."/>
            <person name="Rodriguez M."/>
            <person name="See L.H."/>
            <person name="Vil D."/>
            <person name="Baker J."/>
            <person name="Kirchoff K."/>
            <person name="Toth K."/>
            <person name="King L."/>
            <person name="Bahret A."/>
            <person name="Miller B."/>
            <person name="Marra M."/>
            <person name="Martienssen R."/>
            <person name="McCombie W.R."/>
            <person name="Wilson R.K."/>
            <person name="Murphy G."/>
            <person name="Bancroft I."/>
            <person name="Volckaert G."/>
            <person name="Wambutt R."/>
            <person name="Dusterhoft A."/>
            <person name="Stiekema W."/>
            <person name="Pohl T."/>
            <person name="Entian K.D."/>
            <person name="Terryn N."/>
            <person name="Hartley N."/>
            <person name="Bent E."/>
            <person name="Johnson S."/>
            <person name="Langham S.A."/>
            <person name="McCullagh B."/>
            <person name="Robben J."/>
            <person name="Grymonprez B."/>
            <person name="Zimmermann W."/>
            <person name="Ramsperger U."/>
            <person name="Wedler H."/>
            <person name="Balke K."/>
            <person name="Wedler E."/>
            <person name="Peters S."/>
            <person name="van Staveren M."/>
            <person name="Dirkse W."/>
            <person name="Mooijman P."/>
            <person name="Lankhorst R.K."/>
            <person name="Weitzenegger T."/>
            <person name="Bothe G."/>
            <person name="Rose M."/>
            <person name="Hauf J."/>
            <person name="Berneiser S."/>
            <person name="Hempel S."/>
            <person name="Feldpausch M."/>
            <person name="Lamberth S."/>
            <person name="Villarroel R."/>
            <person name="Gielen J."/>
            <person name="Ardiles W."/>
            <person name="Bents O."/>
            <person name="Lemcke K."/>
            <person name="Kolesov G."/>
            <person name="Mayer K."/>
            <person name="Rudd S."/>
            <person name="Schoof H."/>
            <person name="Schueller C."/>
            <person name="Zaccaria P."/>
            <person name="Mewes H.W."/>
            <person name="Bevan M."/>
            <person name="Fransz P."/>
        </authorList>
    </citation>
    <scope>NUCLEOTIDE SEQUENCE [LARGE SCALE GENOMIC DNA]</scope>
    <source>
        <strain>cv. Columbia</strain>
    </source>
</reference>
<name>Q9FIV8_ARATH</name>
<dbReference type="ExpressionAtlas" id="Q9FIV8">
    <property type="expression patterns" value="baseline and differential"/>
</dbReference>
<dbReference type="PANTHER" id="PTHR47481:SF41">
    <property type="entry name" value="COPIA-LIKE POLYPROTEIN_RETROTRANSPOSON"/>
    <property type="match status" value="1"/>
</dbReference>
<dbReference type="Pfam" id="PF14223">
    <property type="entry name" value="Retrotran_gag_2"/>
    <property type="match status" value="1"/>
</dbReference>
<dbReference type="AlphaFoldDB" id="Q9FIV8"/>
<organism evidence="1">
    <name type="scientific">Arabidopsis thaliana</name>
    <name type="common">Mouse-ear cress</name>
    <dbReference type="NCBI Taxonomy" id="3702"/>
    <lineage>
        <taxon>Eukaryota</taxon>
        <taxon>Viridiplantae</taxon>
        <taxon>Streptophyta</taxon>
        <taxon>Embryophyta</taxon>
        <taxon>Tracheophyta</taxon>
        <taxon>Spermatophyta</taxon>
        <taxon>Magnoliopsida</taxon>
        <taxon>eudicotyledons</taxon>
        <taxon>Gunneridae</taxon>
        <taxon>Pentapetalae</taxon>
        <taxon>rosids</taxon>
        <taxon>malvids</taxon>
        <taxon>Brassicales</taxon>
        <taxon>Brassicaceae</taxon>
        <taxon>Camelineae</taxon>
        <taxon>Arabidopsis</taxon>
    </lineage>
</organism>
<reference evidence="1" key="1">
    <citation type="journal article" date="1998" name="DNA Res.">
        <title>Structural analysis of Arabidopsis thaliana chromosome 5. VIII. Sequence features of the regions of 1,081,958 bp covered by seventeen physically assigned P1 and TAC clones.</title>
        <authorList>
            <person name="Asamizu E."/>
            <person name="Sato S."/>
            <person name="Kaneko T."/>
            <person name="Nakamura Y."/>
            <person name="Kotani H."/>
            <person name="Miyajima N."/>
            <person name="Tabata S."/>
        </authorList>
    </citation>
    <scope>NUCLEOTIDE SEQUENCE [LARGE SCALE GENOMIC DNA]</scope>
</reference>
<dbReference type="PANTHER" id="PTHR47481">
    <property type="match status" value="1"/>
</dbReference>
<sequence>MVCLSRVVERRLTLPLHLGHIDGTSVPVDANDLQWTKKDGLVKLWLYGTLAHELFHSSFKTGGSARDIWVENQFRNNKEARAIQLDNELRLTEIGDQSIQAYCQKLKSISDMLANVDAPVSERNLVMYMLNGLNEEFDNRINIIKHKDPFLSFETAKSMLQSEETRLKKHHKQIL</sequence>
<proteinExistence type="predicted"/>
<accession>Q9FIV8</accession>
<evidence type="ECO:0000313" key="1">
    <source>
        <dbReference type="EMBL" id="BAB11636.1"/>
    </source>
</evidence>